<feature type="coiled-coil region" evidence="1">
    <location>
        <begin position="21"/>
        <end position="55"/>
    </location>
</feature>
<dbReference type="EMBL" id="JASPKY010000004">
    <property type="protein sequence ID" value="KAK9754918.1"/>
    <property type="molecule type" value="Genomic_DNA"/>
</dbReference>
<evidence type="ECO:0000313" key="2">
    <source>
        <dbReference type="EMBL" id="KAK9754918.1"/>
    </source>
</evidence>
<gene>
    <name evidence="2" type="ORF">QE152_g874</name>
</gene>
<dbReference type="AlphaFoldDB" id="A0AAW1N4K2"/>
<comment type="caution">
    <text evidence="2">The sequence shown here is derived from an EMBL/GenBank/DDBJ whole genome shotgun (WGS) entry which is preliminary data.</text>
</comment>
<keyword evidence="1" id="KW-0175">Coiled coil</keyword>
<evidence type="ECO:0000313" key="3">
    <source>
        <dbReference type="Proteomes" id="UP001458880"/>
    </source>
</evidence>
<keyword evidence="3" id="KW-1185">Reference proteome</keyword>
<dbReference type="Proteomes" id="UP001458880">
    <property type="component" value="Unassembled WGS sequence"/>
</dbReference>
<proteinExistence type="predicted"/>
<name>A0AAW1N4K2_POPJA</name>
<accession>A0AAW1N4K2</accession>
<protein>
    <submittedName>
        <fullName evidence="2">Uncharacterized protein</fullName>
    </submittedName>
</protein>
<reference evidence="2 3" key="1">
    <citation type="journal article" date="2024" name="BMC Genomics">
        <title>De novo assembly and annotation of Popillia japonica's genome with initial clues to its potential as an invasive pest.</title>
        <authorList>
            <person name="Cucini C."/>
            <person name="Boschi S."/>
            <person name="Funari R."/>
            <person name="Cardaioli E."/>
            <person name="Iannotti N."/>
            <person name="Marturano G."/>
            <person name="Paoli F."/>
            <person name="Bruttini M."/>
            <person name="Carapelli A."/>
            <person name="Frati F."/>
            <person name="Nardi F."/>
        </authorList>
    </citation>
    <scope>NUCLEOTIDE SEQUENCE [LARGE SCALE GENOMIC DNA]</scope>
    <source>
        <strain evidence="2">DMR45628</strain>
    </source>
</reference>
<evidence type="ECO:0000256" key="1">
    <source>
        <dbReference type="SAM" id="Coils"/>
    </source>
</evidence>
<organism evidence="2 3">
    <name type="scientific">Popillia japonica</name>
    <name type="common">Japanese beetle</name>
    <dbReference type="NCBI Taxonomy" id="7064"/>
    <lineage>
        <taxon>Eukaryota</taxon>
        <taxon>Metazoa</taxon>
        <taxon>Ecdysozoa</taxon>
        <taxon>Arthropoda</taxon>
        <taxon>Hexapoda</taxon>
        <taxon>Insecta</taxon>
        <taxon>Pterygota</taxon>
        <taxon>Neoptera</taxon>
        <taxon>Endopterygota</taxon>
        <taxon>Coleoptera</taxon>
        <taxon>Polyphaga</taxon>
        <taxon>Scarabaeiformia</taxon>
        <taxon>Scarabaeidae</taxon>
        <taxon>Rutelinae</taxon>
        <taxon>Popillia</taxon>
    </lineage>
</organism>
<sequence length="77" mass="8776">MELPDKPKSASSFHALATTLNKRVEEAEASMNNAVMFAEQEIEEERQKLNLDKLKGVLGTHQCVIHYIIDWNFIACE</sequence>